<sequence length="210" mass="23761">MSSKDLLIQHLHELYRKDPYINQLYNSIGLEIDKIKEIVDILRGQIFFNQLTEDIGIPLMEGLLKFKTDPNSSLDDRRSQLEARYKSRGKFSVDLIQAICNSWAGGNTDVSFIDDIIKLTFLGRNGISHDLDNIYKAIKVIKPAQIPIDYELISITDMNLYFGIITFSGETVTVYPWNNKEIETTGIVTIGSAPAINAETTTIYPREGLI</sequence>
<dbReference type="Proteomes" id="UP000277999">
    <property type="component" value="Unassembled WGS sequence"/>
</dbReference>
<dbReference type="EMBL" id="RFAQ01000010">
    <property type="protein sequence ID" value="RMD02730.1"/>
    <property type="molecule type" value="Genomic_DNA"/>
</dbReference>
<dbReference type="InterPro" id="IPR018755">
    <property type="entry name" value="Phage_Mu_Gp48"/>
</dbReference>
<accession>A0A3M0SWH5</accession>
<gene>
    <name evidence="1" type="ORF">D9O40_05365</name>
</gene>
<proteinExistence type="predicted"/>
<reference evidence="1 2" key="1">
    <citation type="submission" date="2018-10" db="EMBL/GenBank/DDBJ databases">
        <title>Genome-centric metagenomics revealed C2 chemical producing, CO utilizing Clostridium with novel acetogenic gene cluster.</title>
        <authorList>
            <person name="Kang H."/>
            <person name="Park B."/>
            <person name="Choi I.G."/>
            <person name="Chang I.S."/>
        </authorList>
    </citation>
    <scope>NUCLEOTIDE SEQUENCE [LARGE SCALE GENOMIC DNA]</scope>
    <source>
        <strain evidence="1 2">H21-9</strain>
    </source>
</reference>
<dbReference type="AlphaFoldDB" id="A0A3M0SWH5"/>
<evidence type="ECO:0000313" key="2">
    <source>
        <dbReference type="Proteomes" id="UP000277999"/>
    </source>
</evidence>
<protein>
    <submittedName>
        <fullName evidence="1">DUF2313 domain-containing protein</fullName>
    </submittedName>
</protein>
<comment type="caution">
    <text evidence="1">The sequence shown here is derived from an EMBL/GenBank/DDBJ whole genome shotgun (WGS) entry which is preliminary data.</text>
</comment>
<dbReference type="Pfam" id="PF10076">
    <property type="entry name" value="Phage_Mu_Gp48"/>
    <property type="match status" value="1"/>
</dbReference>
<organism evidence="1 2">
    <name type="scientific">Clostridium autoethanogenum</name>
    <dbReference type="NCBI Taxonomy" id="84023"/>
    <lineage>
        <taxon>Bacteria</taxon>
        <taxon>Bacillati</taxon>
        <taxon>Bacillota</taxon>
        <taxon>Clostridia</taxon>
        <taxon>Eubacteriales</taxon>
        <taxon>Clostridiaceae</taxon>
        <taxon>Clostridium</taxon>
    </lineage>
</organism>
<evidence type="ECO:0000313" key="1">
    <source>
        <dbReference type="EMBL" id="RMD02730.1"/>
    </source>
</evidence>
<name>A0A3M0SWH5_9CLOT</name>
<dbReference type="RefSeq" id="WP_122058119.1">
    <property type="nucleotide sequence ID" value="NZ_RFAQ01000010.1"/>
</dbReference>